<sequence length="111" mass="12112">MEVVLCDCQPARIKLDVREVAIQFGSDGSTNGGSTKQNADDGAFQLHNLDHLGMALVLLPLTGPNYLTWSVAIKISLEAKDKIGFIDGTLLEPTNAAQYRHWKKVDSMVKA</sequence>
<dbReference type="InterPro" id="IPR029472">
    <property type="entry name" value="Copia-like_N"/>
</dbReference>
<evidence type="ECO:0000313" key="3">
    <source>
        <dbReference type="Proteomes" id="UP000634136"/>
    </source>
</evidence>
<dbReference type="OrthoDB" id="5544992at2759"/>
<organism evidence="2 3">
    <name type="scientific">Senna tora</name>
    <dbReference type="NCBI Taxonomy" id="362788"/>
    <lineage>
        <taxon>Eukaryota</taxon>
        <taxon>Viridiplantae</taxon>
        <taxon>Streptophyta</taxon>
        <taxon>Embryophyta</taxon>
        <taxon>Tracheophyta</taxon>
        <taxon>Spermatophyta</taxon>
        <taxon>Magnoliopsida</taxon>
        <taxon>eudicotyledons</taxon>
        <taxon>Gunneridae</taxon>
        <taxon>Pentapetalae</taxon>
        <taxon>rosids</taxon>
        <taxon>fabids</taxon>
        <taxon>Fabales</taxon>
        <taxon>Fabaceae</taxon>
        <taxon>Caesalpinioideae</taxon>
        <taxon>Cassia clade</taxon>
        <taxon>Senna</taxon>
    </lineage>
</organism>
<comment type="caution">
    <text evidence="2">The sequence shown here is derived from an EMBL/GenBank/DDBJ whole genome shotgun (WGS) entry which is preliminary data.</text>
</comment>
<dbReference type="Proteomes" id="UP000634136">
    <property type="component" value="Unassembled WGS sequence"/>
</dbReference>
<feature type="domain" description="Retrotransposon Copia-like N-terminal" evidence="1">
    <location>
        <begin position="47"/>
        <end position="93"/>
    </location>
</feature>
<dbReference type="PANTHER" id="PTHR37610:SF40">
    <property type="entry name" value="OS01G0909600 PROTEIN"/>
    <property type="match status" value="1"/>
</dbReference>
<dbReference type="PANTHER" id="PTHR37610">
    <property type="entry name" value="CCHC-TYPE DOMAIN-CONTAINING PROTEIN"/>
    <property type="match status" value="1"/>
</dbReference>
<evidence type="ECO:0000259" key="1">
    <source>
        <dbReference type="Pfam" id="PF14244"/>
    </source>
</evidence>
<dbReference type="EMBL" id="JAAIUW010000001">
    <property type="protein sequence ID" value="KAF7844505.1"/>
    <property type="molecule type" value="Genomic_DNA"/>
</dbReference>
<accession>A0A834XHH2</accession>
<keyword evidence="3" id="KW-1185">Reference proteome</keyword>
<gene>
    <name evidence="2" type="ORF">G2W53_001410</name>
</gene>
<protein>
    <submittedName>
        <fullName evidence="2">Putative retroelement pol polyprotein</fullName>
    </submittedName>
</protein>
<dbReference type="Pfam" id="PF14244">
    <property type="entry name" value="Retrotran_gag_3"/>
    <property type="match status" value="1"/>
</dbReference>
<name>A0A834XHH2_9FABA</name>
<reference evidence="2" key="1">
    <citation type="submission" date="2020-09" db="EMBL/GenBank/DDBJ databases">
        <title>Genome-Enabled Discovery of Anthraquinone Biosynthesis in Senna tora.</title>
        <authorList>
            <person name="Kang S.-H."/>
            <person name="Pandey R.P."/>
            <person name="Lee C.-M."/>
            <person name="Sim J.-S."/>
            <person name="Jeong J.-T."/>
            <person name="Choi B.-S."/>
            <person name="Jung M."/>
            <person name="Ginzburg D."/>
            <person name="Zhao K."/>
            <person name="Won S.Y."/>
            <person name="Oh T.-J."/>
            <person name="Yu Y."/>
            <person name="Kim N.-H."/>
            <person name="Lee O.R."/>
            <person name="Lee T.-H."/>
            <person name="Bashyal P."/>
            <person name="Kim T.-S."/>
            <person name="Lee W.-H."/>
            <person name="Kawkins C."/>
            <person name="Kim C.-K."/>
            <person name="Kim J.S."/>
            <person name="Ahn B.O."/>
            <person name="Rhee S.Y."/>
            <person name="Sohng J.K."/>
        </authorList>
    </citation>
    <scope>NUCLEOTIDE SEQUENCE</scope>
    <source>
        <tissue evidence="2">Leaf</tissue>
    </source>
</reference>
<evidence type="ECO:0000313" key="2">
    <source>
        <dbReference type="EMBL" id="KAF7844505.1"/>
    </source>
</evidence>
<proteinExistence type="predicted"/>
<dbReference type="AlphaFoldDB" id="A0A834XHH2"/>